<keyword evidence="8 16" id="KW-0067">ATP-binding</keyword>
<gene>
    <name evidence="18" type="ORF">CQA69_00830</name>
</gene>
<feature type="transmembrane region" description="Helical" evidence="16">
    <location>
        <begin position="170"/>
        <end position="190"/>
    </location>
</feature>
<dbReference type="PRINTS" id="PR00943">
    <property type="entry name" value="CUATPASE"/>
</dbReference>
<evidence type="ECO:0000256" key="8">
    <source>
        <dbReference type="ARBA" id="ARBA00022840"/>
    </source>
</evidence>
<dbReference type="InterPro" id="IPR059000">
    <property type="entry name" value="ATPase_P-type_domA"/>
</dbReference>
<evidence type="ECO:0000259" key="17">
    <source>
        <dbReference type="PROSITE" id="PS50846"/>
    </source>
</evidence>
<dbReference type="Pfam" id="PF00702">
    <property type="entry name" value="Hydrolase"/>
    <property type="match status" value="1"/>
</dbReference>
<dbReference type="Pfam" id="PF00122">
    <property type="entry name" value="E1-E2_ATPase"/>
    <property type="match status" value="1"/>
</dbReference>
<dbReference type="GO" id="GO:0016887">
    <property type="term" value="F:ATP hydrolysis activity"/>
    <property type="evidence" value="ECO:0007669"/>
    <property type="project" value="InterPro"/>
</dbReference>
<dbReference type="InterPro" id="IPR018303">
    <property type="entry name" value="ATPase_P-typ_P_site"/>
</dbReference>
<evidence type="ECO:0000256" key="4">
    <source>
        <dbReference type="ARBA" id="ARBA00022553"/>
    </source>
</evidence>
<evidence type="ECO:0000256" key="3">
    <source>
        <dbReference type="ARBA" id="ARBA00006024"/>
    </source>
</evidence>
<keyword evidence="4" id="KW-0597">Phosphoprotein</keyword>
<dbReference type="SUPFAM" id="SSF81665">
    <property type="entry name" value="Calcium ATPase, transmembrane domain M"/>
    <property type="match status" value="1"/>
</dbReference>
<dbReference type="EMBL" id="NXLZ01000001">
    <property type="protein sequence ID" value="TKX32085.1"/>
    <property type="molecule type" value="Genomic_DNA"/>
</dbReference>
<dbReference type="RefSeq" id="WP_137619944.1">
    <property type="nucleotide sequence ID" value="NZ_NXLZ01000001.1"/>
</dbReference>
<evidence type="ECO:0000256" key="14">
    <source>
        <dbReference type="ARBA" id="ARBA00040690"/>
    </source>
</evidence>
<comment type="function">
    <text evidence="12">Probably involved in copper export.</text>
</comment>
<feature type="transmembrane region" description="Helical" evidence="16">
    <location>
        <begin position="353"/>
        <end position="380"/>
    </location>
</feature>
<dbReference type="NCBIfam" id="TIGR01494">
    <property type="entry name" value="ATPase_P-type"/>
    <property type="match status" value="1"/>
</dbReference>
<reference evidence="18 19" key="1">
    <citation type="submission" date="2018-05" db="EMBL/GenBank/DDBJ databases">
        <title>Novel Campyloabacter and Helicobacter Species and Strains.</title>
        <authorList>
            <person name="Mannion A.J."/>
            <person name="Shen Z."/>
            <person name="Fox J.G."/>
        </authorList>
    </citation>
    <scope>NUCLEOTIDE SEQUENCE [LARGE SCALE GENOMIC DNA]</scope>
    <source>
        <strain evidence="19">MIT17-664</strain>
    </source>
</reference>
<dbReference type="GO" id="GO:0005507">
    <property type="term" value="F:copper ion binding"/>
    <property type="evidence" value="ECO:0007669"/>
    <property type="project" value="TreeGrafter"/>
</dbReference>
<dbReference type="SFLD" id="SFLDS00003">
    <property type="entry name" value="Haloacid_Dehalogenase"/>
    <property type="match status" value="1"/>
</dbReference>
<dbReference type="GO" id="GO:0012505">
    <property type="term" value="C:endomembrane system"/>
    <property type="evidence" value="ECO:0007669"/>
    <property type="project" value="UniProtKB-SubCell"/>
</dbReference>
<keyword evidence="11 16" id="KW-0472">Membrane</keyword>
<dbReference type="PROSITE" id="PS00154">
    <property type="entry name" value="ATPASE_E1_E2"/>
    <property type="match status" value="1"/>
</dbReference>
<dbReference type="InterPro" id="IPR008250">
    <property type="entry name" value="ATPase_P-typ_transduc_dom_A_sf"/>
</dbReference>
<keyword evidence="7 16" id="KW-0547">Nucleotide-binding</keyword>
<accession>A0A4U7BPA5</accession>
<evidence type="ECO:0000256" key="10">
    <source>
        <dbReference type="ARBA" id="ARBA00022989"/>
    </source>
</evidence>
<keyword evidence="10 16" id="KW-1133">Transmembrane helix</keyword>
<dbReference type="EC" id="7.2.2.9" evidence="13"/>
<dbReference type="OrthoDB" id="2490525at2"/>
<evidence type="ECO:0000256" key="16">
    <source>
        <dbReference type="RuleBase" id="RU362081"/>
    </source>
</evidence>
<feature type="transmembrane region" description="Helical" evidence="16">
    <location>
        <begin position="147"/>
        <end position="164"/>
    </location>
</feature>
<keyword evidence="19" id="KW-1185">Reference proteome</keyword>
<feature type="transmembrane region" description="Helical" evidence="16">
    <location>
        <begin position="116"/>
        <end position="135"/>
    </location>
</feature>
<keyword evidence="6 16" id="KW-0479">Metal-binding</keyword>
<evidence type="ECO:0000256" key="5">
    <source>
        <dbReference type="ARBA" id="ARBA00022692"/>
    </source>
</evidence>
<dbReference type="InterPro" id="IPR023214">
    <property type="entry name" value="HAD_sf"/>
</dbReference>
<evidence type="ECO:0000256" key="7">
    <source>
        <dbReference type="ARBA" id="ARBA00022741"/>
    </source>
</evidence>
<dbReference type="PRINTS" id="PR00119">
    <property type="entry name" value="CATATPASE"/>
</dbReference>
<dbReference type="InterPro" id="IPR023298">
    <property type="entry name" value="ATPase_P-typ_TM_dom_sf"/>
</dbReference>
<dbReference type="SUPFAM" id="SSF56784">
    <property type="entry name" value="HAD-like"/>
    <property type="match status" value="1"/>
</dbReference>
<dbReference type="Proteomes" id="UP000308838">
    <property type="component" value="Unassembled WGS sequence"/>
</dbReference>
<keyword evidence="5 16" id="KW-0812">Transmembrane</keyword>
<dbReference type="GO" id="GO:0005524">
    <property type="term" value="F:ATP binding"/>
    <property type="evidence" value="ECO:0007669"/>
    <property type="project" value="UniProtKB-UniRule"/>
</dbReference>
<comment type="subcellular location">
    <subcellularLocation>
        <location evidence="2 16">Cell membrane</location>
    </subcellularLocation>
    <subcellularLocation>
        <location evidence="1">Endomembrane system</location>
        <topology evidence="1">Multi-pass membrane protein</topology>
    </subcellularLocation>
</comment>
<feature type="transmembrane region" description="Helical" evidence="16">
    <location>
        <begin position="679"/>
        <end position="696"/>
    </location>
</feature>
<feature type="transmembrane region" description="Helical" evidence="16">
    <location>
        <begin position="652"/>
        <end position="673"/>
    </location>
</feature>
<dbReference type="GO" id="GO:0043682">
    <property type="term" value="F:P-type divalent copper transporter activity"/>
    <property type="evidence" value="ECO:0007669"/>
    <property type="project" value="UniProtKB-EC"/>
</dbReference>
<dbReference type="AlphaFoldDB" id="A0A4U7BPA5"/>
<organism evidence="18 19">
    <name type="scientific">Campylobacter estrildidarum</name>
    <dbReference type="NCBI Taxonomy" id="2510189"/>
    <lineage>
        <taxon>Bacteria</taxon>
        <taxon>Pseudomonadati</taxon>
        <taxon>Campylobacterota</taxon>
        <taxon>Epsilonproteobacteria</taxon>
        <taxon>Campylobacterales</taxon>
        <taxon>Campylobacteraceae</taxon>
        <taxon>Campylobacter</taxon>
    </lineage>
</organism>
<feature type="transmembrane region" description="Helical" evidence="16">
    <location>
        <begin position="328"/>
        <end position="347"/>
    </location>
</feature>
<comment type="similarity">
    <text evidence="3 16">Belongs to the cation transport ATPase (P-type) (TC 3.A.3) family. Type IB subfamily.</text>
</comment>
<dbReference type="PANTHER" id="PTHR43520">
    <property type="entry name" value="ATP7, ISOFORM B"/>
    <property type="match status" value="1"/>
</dbReference>
<proteinExistence type="inferred from homology"/>
<comment type="caution">
    <text evidence="18">The sequence shown here is derived from an EMBL/GenBank/DDBJ whole genome shotgun (WGS) entry which is preliminary data.</text>
</comment>
<dbReference type="Gene3D" id="3.30.70.100">
    <property type="match status" value="1"/>
</dbReference>
<dbReference type="InterPro" id="IPR027256">
    <property type="entry name" value="P-typ_ATPase_IB"/>
</dbReference>
<dbReference type="GO" id="GO:0005886">
    <property type="term" value="C:plasma membrane"/>
    <property type="evidence" value="ECO:0007669"/>
    <property type="project" value="UniProtKB-SubCell"/>
</dbReference>
<dbReference type="PROSITE" id="PS50846">
    <property type="entry name" value="HMA_2"/>
    <property type="match status" value="1"/>
</dbReference>
<evidence type="ECO:0000256" key="12">
    <source>
        <dbReference type="ARBA" id="ARBA00037143"/>
    </source>
</evidence>
<comment type="catalytic activity">
    <reaction evidence="15">
        <text>Cu(2+)(in) + ATP + H2O = Cu(2+)(out) + ADP + phosphate + H(+)</text>
        <dbReference type="Rhea" id="RHEA:10376"/>
        <dbReference type="ChEBI" id="CHEBI:15377"/>
        <dbReference type="ChEBI" id="CHEBI:15378"/>
        <dbReference type="ChEBI" id="CHEBI:29036"/>
        <dbReference type="ChEBI" id="CHEBI:30616"/>
        <dbReference type="ChEBI" id="CHEBI:43474"/>
        <dbReference type="ChEBI" id="CHEBI:456216"/>
        <dbReference type="EC" id="7.2.2.9"/>
    </reaction>
</comment>
<dbReference type="InterPro" id="IPR023299">
    <property type="entry name" value="ATPase_P-typ_cyto_dom_N"/>
</dbReference>
<dbReference type="SFLD" id="SFLDF00027">
    <property type="entry name" value="p-type_atpase"/>
    <property type="match status" value="1"/>
</dbReference>
<feature type="domain" description="HMA" evidence="17">
    <location>
        <begin position="2"/>
        <end position="67"/>
    </location>
</feature>
<evidence type="ECO:0000256" key="1">
    <source>
        <dbReference type="ARBA" id="ARBA00004127"/>
    </source>
</evidence>
<evidence type="ECO:0000313" key="19">
    <source>
        <dbReference type="Proteomes" id="UP000308838"/>
    </source>
</evidence>
<dbReference type="PANTHER" id="PTHR43520:SF8">
    <property type="entry name" value="P-TYPE CU(+) TRANSPORTER"/>
    <property type="match status" value="1"/>
</dbReference>
<evidence type="ECO:0000256" key="2">
    <source>
        <dbReference type="ARBA" id="ARBA00004236"/>
    </source>
</evidence>
<evidence type="ECO:0000313" key="18">
    <source>
        <dbReference type="EMBL" id="TKX32085.1"/>
    </source>
</evidence>
<dbReference type="NCBIfam" id="TIGR01511">
    <property type="entry name" value="ATPase-IB1_Cu"/>
    <property type="match status" value="1"/>
</dbReference>
<evidence type="ECO:0000256" key="11">
    <source>
        <dbReference type="ARBA" id="ARBA00023136"/>
    </source>
</evidence>
<dbReference type="Gene3D" id="2.70.150.10">
    <property type="entry name" value="Calcium-transporting ATPase, cytoplasmic transduction domain A"/>
    <property type="match status" value="1"/>
</dbReference>
<feature type="transmembrane region" description="Helical" evidence="16">
    <location>
        <begin position="87"/>
        <end position="104"/>
    </location>
</feature>
<sequence>MQEFRVKIGKMTCVNCSNAIERACKKIDGVEDASVSYINSSGIFLIQKDEKRKEILEKIKKLGFEILEDEQSLEEYKIKKHIELRKNLLLSIVLSVVVMYFEMFNQSFFSQNMQMLLSFFGIFYCGRDFFSHAFLGFKNKNLDMNTLIALGTLSAFIYSCLEYFKVFNGGYLYFSGAMMIISFVLLGKYLENKIKLKAENYQKTLEKIDTKKARILLENDEVEEISSAFVKDGDIILVKEGESIVVDGVILSGSAEVDMSFLNGEFFPILKKENDEVQAGGIVLNGMLKIKASKKAMDSTLEQIKNLVFYAGNIKTPLETLTDKISKYFVASIIALALFVFVFWFFKENLNTAFLRACAVLLISCPCALGLATPIALTIASSNAARNFILLKNPAALEKLSQIKLAYFDKTGTLTKEELDIIKHNLSQEDFEKLCEIETLSSHPIAKSLSKNIKSKLKGEVNIISGEGITYKENDDMYLIGSRYFLDSKGVDTKQCDQFFNQFKNLGSIKAYFAKNSYCLGGVLLDSSLKENAKELIVGLKKQGIKSIILSGDNQESVEKIAKELNVDGFYAQLKPEEKLQIIKNSKESLFVGDGLNDAAGLSLASVSMSFSKANELAKKTGDFILINENLENILYSFSLSRKIRKIIKLNLFWAFIYNTLCIPIAAGFIPFLTLSPHFAALAMCFSSITVVLNSLRLRKI</sequence>
<protein>
    <recommendedName>
        <fullName evidence="14">Copper-transporting ATPase</fullName>
        <ecNumber evidence="13">7.2.2.9</ecNumber>
    </recommendedName>
</protein>
<evidence type="ECO:0000256" key="15">
    <source>
        <dbReference type="ARBA" id="ARBA00047424"/>
    </source>
</evidence>
<dbReference type="InterPro" id="IPR001757">
    <property type="entry name" value="P_typ_ATPase"/>
</dbReference>
<keyword evidence="16" id="KW-1003">Cell membrane</keyword>
<dbReference type="Gene3D" id="3.40.1110.10">
    <property type="entry name" value="Calcium-transporting ATPase, cytoplasmic domain N"/>
    <property type="match status" value="1"/>
</dbReference>
<dbReference type="InterPro" id="IPR044492">
    <property type="entry name" value="P_typ_ATPase_HD_dom"/>
</dbReference>
<dbReference type="InterPro" id="IPR036412">
    <property type="entry name" value="HAD-like_sf"/>
</dbReference>
<dbReference type="Pfam" id="PF00403">
    <property type="entry name" value="HMA"/>
    <property type="match status" value="1"/>
</dbReference>
<dbReference type="Gene3D" id="3.40.50.1000">
    <property type="entry name" value="HAD superfamily/HAD-like"/>
    <property type="match status" value="1"/>
</dbReference>
<dbReference type="NCBIfam" id="TIGR01525">
    <property type="entry name" value="ATPase-IB_hvy"/>
    <property type="match status" value="1"/>
</dbReference>
<name>A0A4U7BPA5_9BACT</name>
<dbReference type="InterPro" id="IPR006121">
    <property type="entry name" value="HMA_dom"/>
</dbReference>
<dbReference type="SUPFAM" id="SSF81653">
    <property type="entry name" value="Calcium ATPase, transduction domain A"/>
    <property type="match status" value="1"/>
</dbReference>
<dbReference type="SFLD" id="SFLDG00002">
    <property type="entry name" value="C1.7:_P-type_atpase_like"/>
    <property type="match status" value="1"/>
</dbReference>
<dbReference type="CDD" id="cd00371">
    <property type="entry name" value="HMA"/>
    <property type="match status" value="1"/>
</dbReference>
<evidence type="ECO:0000256" key="9">
    <source>
        <dbReference type="ARBA" id="ARBA00022967"/>
    </source>
</evidence>
<keyword evidence="9" id="KW-1278">Translocase</keyword>
<dbReference type="GO" id="GO:0055070">
    <property type="term" value="P:copper ion homeostasis"/>
    <property type="evidence" value="ECO:0007669"/>
    <property type="project" value="TreeGrafter"/>
</dbReference>
<dbReference type="InterPro" id="IPR036163">
    <property type="entry name" value="HMA_dom_sf"/>
</dbReference>
<evidence type="ECO:0000256" key="6">
    <source>
        <dbReference type="ARBA" id="ARBA00022723"/>
    </source>
</evidence>
<evidence type="ECO:0000256" key="13">
    <source>
        <dbReference type="ARBA" id="ARBA00038904"/>
    </source>
</evidence>
<dbReference type="SUPFAM" id="SSF55008">
    <property type="entry name" value="HMA, heavy metal-associated domain"/>
    <property type="match status" value="1"/>
</dbReference>